<protein>
    <submittedName>
        <fullName evidence="2">Uncharacterized protein</fullName>
    </submittedName>
</protein>
<organism evidence="2 3">
    <name type="scientific">Mycena alexandri</name>
    <dbReference type="NCBI Taxonomy" id="1745969"/>
    <lineage>
        <taxon>Eukaryota</taxon>
        <taxon>Fungi</taxon>
        <taxon>Dikarya</taxon>
        <taxon>Basidiomycota</taxon>
        <taxon>Agaricomycotina</taxon>
        <taxon>Agaricomycetes</taxon>
        <taxon>Agaricomycetidae</taxon>
        <taxon>Agaricales</taxon>
        <taxon>Marasmiineae</taxon>
        <taxon>Mycenaceae</taxon>
        <taxon>Mycena</taxon>
    </lineage>
</organism>
<gene>
    <name evidence="2" type="ORF">C8F04DRAFT_1202624</name>
</gene>
<feature type="compositionally biased region" description="Basic residues" evidence="1">
    <location>
        <begin position="43"/>
        <end position="52"/>
    </location>
</feature>
<evidence type="ECO:0000313" key="2">
    <source>
        <dbReference type="EMBL" id="KAJ7016320.1"/>
    </source>
</evidence>
<feature type="compositionally biased region" description="Low complexity" evidence="1">
    <location>
        <begin position="20"/>
        <end position="38"/>
    </location>
</feature>
<evidence type="ECO:0000256" key="1">
    <source>
        <dbReference type="SAM" id="MobiDB-lite"/>
    </source>
</evidence>
<comment type="caution">
    <text evidence="2">The sequence shown here is derived from an EMBL/GenBank/DDBJ whole genome shotgun (WGS) entry which is preliminary data.</text>
</comment>
<feature type="region of interest" description="Disordered" evidence="1">
    <location>
        <begin position="1"/>
        <end position="60"/>
    </location>
</feature>
<proteinExistence type="predicted"/>
<accession>A0AAD6RW17</accession>
<name>A0AAD6RW17_9AGAR</name>
<dbReference type="EMBL" id="JARJCM010000537">
    <property type="protein sequence ID" value="KAJ7016320.1"/>
    <property type="molecule type" value="Genomic_DNA"/>
</dbReference>
<sequence>MAPTSKRQKLAENARAHIHGSGSSSNTESLPSTSSNLPPIRGRPPKNTKDRKKPVDKELAEKDDHITELKVLISDADTHILRLETSLATLQEAHDALLGKNKTMNTTLSLKRKAETSYSEERTRARKRIRRLERDRDTKAQTSAAAAAHMQSVIETQNSTISSLSFDFATANARLHAYENETHTTALTVALRRTQDLLNGTRQQLYASEKRSKRAQLSYKTTKRAYDELRVWKPTESGEFTNVSRELVRNLSYTGCAAGKVAFAISSCARLLALKFEGG</sequence>
<dbReference type="AlphaFoldDB" id="A0AAD6RW17"/>
<evidence type="ECO:0000313" key="3">
    <source>
        <dbReference type="Proteomes" id="UP001218188"/>
    </source>
</evidence>
<keyword evidence="3" id="KW-1185">Reference proteome</keyword>
<reference evidence="2" key="1">
    <citation type="submission" date="2023-03" db="EMBL/GenBank/DDBJ databases">
        <title>Massive genome expansion in bonnet fungi (Mycena s.s.) driven by repeated elements and novel gene families across ecological guilds.</title>
        <authorList>
            <consortium name="Lawrence Berkeley National Laboratory"/>
            <person name="Harder C.B."/>
            <person name="Miyauchi S."/>
            <person name="Viragh M."/>
            <person name="Kuo A."/>
            <person name="Thoen E."/>
            <person name="Andreopoulos B."/>
            <person name="Lu D."/>
            <person name="Skrede I."/>
            <person name="Drula E."/>
            <person name="Henrissat B."/>
            <person name="Morin E."/>
            <person name="Kohler A."/>
            <person name="Barry K."/>
            <person name="LaButti K."/>
            <person name="Morin E."/>
            <person name="Salamov A."/>
            <person name="Lipzen A."/>
            <person name="Mereny Z."/>
            <person name="Hegedus B."/>
            <person name="Baldrian P."/>
            <person name="Stursova M."/>
            <person name="Weitz H."/>
            <person name="Taylor A."/>
            <person name="Grigoriev I.V."/>
            <person name="Nagy L.G."/>
            <person name="Martin F."/>
            <person name="Kauserud H."/>
        </authorList>
    </citation>
    <scope>NUCLEOTIDE SEQUENCE</scope>
    <source>
        <strain evidence="2">CBHHK200</strain>
    </source>
</reference>
<dbReference type="Proteomes" id="UP001218188">
    <property type="component" value="Unassembled WGS sequence"/>
</dbReference>